<proteinExistence type="predicted"/>
<organism evidence="2 3">
    <name type="scientific">Rotaria sordida</name>
    <dbReference type="NCBI Taxonomy" id="392033"/>
    <lineage>
        <taxon>Eukaryota</taxon>
        <taxon>Metazoa</taxon>
        <taxon>Spiralia</taxon>
        <taxon>Gnathifera</taxon>
        <taxon>Rotifera</taxon>
        <taxon>Eurotatoria</taxon>
        <taxon>Bdelloidea</taxon>
        <taxon>Philodinida</taxon>
        <taxon>Philodinidae</taxon>
        <taxon>Rotaria</taxon>
    </lineage>
</organism>
<accession>A0A820EP15</accession>
<dbReference type="AlphaFoldDB" id="A0A820EP15"/>
<feature type="region of interest" description="Disordered" evidence="1">
    <location>
        <begin position="1"/>
        <end position="106"/>
    </location>
</feature>
<feature type="compositionally biased region" description="Pro residues" evidence="1">
    <location>
        <begin position="86"/>
        <end position="99"/>
    </location>
</feature>
<name>A0A820EP15_9BILA</name>
<reference evidence="2" key="1">
    <citation type="submission" date="2021-02" db="EMBL/GenBank/DDBJ databases">
        <authorList>
            <person name="Nowell W R."/>
        </authorList>
    </citation>
    <scope>NUCLEOTIDE SEQUENCE</scope>
</reference>
<dbReference type="EMBL" id="CAJOBE010022370">
    <property type="protein sequence ID" value="CAF4250127.1"/>
    <property type="molecule type" value="Genomic_DNA"/>
</dbReference>
<gene>
    <name evidence="2" type="ORF">FNK824_LOCUS38578</name>
</gene>
<evidence type="ECO:0000313" key="2">
    <source>
        <dbReference type="EMBL" id="CAF4250127.1"/>
    </source>
</evidence>
<feature type="compositionally biased region" description="Pro residues" evidence="1">
    <location>
        <begin position="14"/>
        <end position="24"/>
    </location>
</feature>
<comment type="caution">
    <text evidence="2">The sequence shown here is derived from an EMBL/GenBank/DDBJ whole genome shotgun (WGS) entry which is preliminary data.</text>
</comment>
<evidence type="ECO:0000313" key="3">
    <source>
        <dbReference type="Proteomes" id="UP000663874"/>
    </source>
</evidence>
<sequence length="135" mass="14487">ASFSSQRLPAPHSLRPPPPPPPRPQFMHHSAAVRGRGGMSRPLPPQRDAAKTSIAFSEMPPPAVNQSLQQNFSLPQSTPHLEASAAPPPPPPPPLPPLPTTTATTSSFLLDNFDQAFVGGSSVSNQNFVYFYLFI</sequence>
<dbReference type="Proteomes" id="UP000663874">
    <property type="component" value="Unassembled WGS sequence"/>
</dbReference>
<evidence type="ECO:0000256" key="1">
    <source>
        <dbReference type="SAM" id="MobiDB-lite"/>
    </source>
</evidence>
<feature type="non-terminal residue" evidence="2">
    <location>
        <position position="1"/>
    </location>
</feature>
<feature type="compositionally biased region" description="Polar residues" evidence="1">
    <location>
        <begin position="64"/>
        <end position="79"/>
    </location>
</feature>
<protein>
    <submittedName>
        <fullName evidence="2">Uncharacterized protein</fullName>
    </submittedName>
</protein>